<gene>
    <name evidence="1" type="ORF">MLD38_001557</name>
</gene>
<reference evidence="2" key="1">
    <citation type="journal article" date="2023" name="Front. Plant Sci.">
        <title>Chromosomal-level genome assembly of Melastoma candidum provides insights into trichome evolution.</title>
        <authorList>
            <person name="Zhong Y."/>
            <person name="Wu W."/>
            <person name="Sun C."/>
            <person name="Zou P."/>
            <person name="Liu Y."/>
            <person name="Dai S."/>
            <person name="Zhou R."/>
        </authorList>
    </citation>
    <scope>NUCLEOTIDE SEQUENCE [LARGE SCALE GENOMIC DNA]</scope>
</reference>
<evidence type="ECO:0000313" key="2">
    <source>
        <dbReference type="Proteomes" id="UP001057402"/>
    </source>
</evidence>
<keyword evidence="2" id="KW-1185">Reference proteome</keyword>
<protein>
    <submittedName>
        <fullName evidence="1">Uncharacterized protein</fullName>
    </submittedName>
</protein>
<dbReference type="Proteomes" id="UP001057402">
    <property type="component" value="Chromosome 1"/>
</dbReference>
<organism evidence="1 2">
    <name type="scientific">Melastoma candidum</name>
    <dbReference type="NCBI Taxonomy" id="119954"/>
    <lineage>
        <taxon>Eukaryota</taxon>
        <taxon>Viridiplantae</taxon>
        <taxon>Streptophyta</taxon>
        <taxon>Embryophyta</taxon>
        <taxon>Tracheophyta</taxon>
        <taxon>Spermatophyta</taxon>
        <taxon>Magnoliopsida</taxon>
        <taxon>eudicotyledons</taxon>
        <taxon>Gunneridae</taxon>
        <taxon>Pentapetalae</taxon>
        <taxon>rosids</taxon>
        <taxon>malvids</taxon>
        <taxon>Myrtales</taxon>
        <taxon>Melastomataceae</taxon>
        <taxon>Melastomatoideae</taxon>
        <taxon>Melastomateae</taxon>
        <taxon>Melastoma</taxon>
    </lineage>
</organism>
<accession>A0ACB9SDQ1</accession>
<proteinExistence type="predicted"/>
<dbReference type="EMBL" id="CM042880">
    <property type="protein sequence ID" value="KAI4389320.1"/>
    <property type="molecule type" value="Genomic_DNA"/>
</dbReference>
<evidence type="ECO:0000313" key="1">
    <source>
        <dbReference type="EMBL" id="KAI4389320.1"/>
    </source>
</evidence>
<comment type="caution">
    <text evidence="1">The sequence shown here is derived from an EMBL/GenBank/DDBJ whole genome shotgun (WGS) entry which is preliminary data.</text>
</comment>
<name>A0ACB9SDQ1_9MYRT</name>
<sequence length="154" mass="16929">MEMLVNPFGEVHLSAPGGLEASPILATNHLGHQQRPKPIIPLTPSINAMLSFLWHSLARQKSRVFGRGKVMVEEGVLRLDVEVQDSGVTSLIQILQPSSYANGDPMQQPSPALWKCGCGCSSWEPPQELWQLLIRQAEATLISLWSHPLSITNS</sequence>